<organism evidence="1 2">
    <name type="scientific">Burkholderia ubonensis</name>
    <dbReference type="NCBI Taxonomy" id="101571"/>
    <lineage>
        <taxon>Bacteria</taxon>
        <taxon>Pseudomonadati</taxon>
        <taxon>Pseudomonadota</taxon>
        <taxon>Betaproteobacteria</taxon>
        <taxon>Burkholderiales</taxon>
        <taxon>Burkholderiaceae</taxon>
        <taxon>Burkholderia</taxon>
        <taxon>Burkholderia cepacia complex</taxon>
    </lineage>
</organism>
<dbReference type="EMBL" id="LPHD01000049">
    <property type="protein sequence ID" value="KWA84252.1"/>
    <property type="molecule type" value="Genomic_DNA"/>
</dbReference>
<gene>
    <name evidence="1" type="ORF">WL29_23105</name>
</gene>
<evidence type="ECO:0000313" key="1">
    <source>
        <dbReference type="EMBL" id="KWA84252.1"/>
    </source>
</evidence>
<dbReference type="AlphaFoldDB" id="A0A119HFQ2"/>
<protein>
    <submittedName>
        <fullName evidence="1">Uncharacterized protein</fullName>
    </submittedName>
</protein>
<accession>A0A119HFQ2</accession>
<reference evidence="1 2" key="1">
    <citation type="submission" date="2015-11" db="EMBL/GenBank/DDBJ databases">
        <title>Expanding the genomic diversity of Burkholderia species for the development of highly accurate diagnostics.</title>
        <authorList>
            <person name="Sahl J."/>
            <person name="Keim P."/>
            <person name="Wagner D."/>
        </authorList>
    </citation>
    <scope>NUCLEOTIDE SEQUENCE [LARGE SCALE GENOMIC DNA]</scope>
    <source>
        <strain evidence="1 2">MSMB2087WGS</strain>
    </source>
</reference>
<dbReference type="RefSeq" id="WP_060192650.1">
    <property type="nucleotide sequence ID" value="NZ_LPHD01000049.1"/>
</dbReference>
<name>A0A119HFQ2_9BURK</name>
<sequence length="77" mass="8785">MHLLTFNETTDLDIRYAHDIERIVRACRAEGYVMSAGDARRAWSAYSDSNCASWYTLPDDDSSIVQCVIIYCTEQSI</sequence>
<proteinExistence type="predicted"/>
<comment type="caution">
    <text evidence="1">The sequence shown here is derived from an EMBL/GenBank/DDBJ whole genome shotgun (WGS) entry which is preliminary data.</text>
</comment>
<dbReference type="Proteomes" id="UP000060630">
    <property type="component" value="Unassembled WGS sequence"/>
</dbReference>
<evidence type="ECO:0000313" key="2">
    <source>
        <dbReference type="Proteomes" id="UP000060630"/>
    </source>
</evidence>